<dbReference type="InterPro" id="IPR036397">
    <property type="entry name" value="RNaseH_sf"/>
</dbReference>
<dbReference type="AlphaFoldDB" id="A0A1D1XJ29"/>
<sequence length="117" mass="13528">MYRLYLLHNQLALPSSNNVSYCQVCPLAKKIKLPFPSNSSSTIQPFEFVHCDIWGVYSTPSINGAHFFLTFVDDFSRCTWAFFMEFKEPNVSHYNKTEEHSHGKEECDIKNVPFAVL</sequence>
<dbReference type="PANTHER" id="PTHR42648:SF31">
    <property type="entry name" value="RNA-DIRECTED DNA POLYMERASE"/>
    <property type="match status" value="1"/>
</dbReference>
<dbReference type="SUPFAM" id="SSF53098">
    <property type="entry name" value="Ribonuclease H-like"/>
    <property type="match status" value="1"/>
</dbReference>
<proteinExistence type="predicted"/>
<evidence type="ECO:0000313" key="1">
    <source>
        <dbReference type="EMBL" id="JAT42415.1"/>
    </source>
</evidence>
<name>A0A1D1XJ29_9ARAE</name>
<dbReference type="InterPro" id="IPR012337">
    <property type="entry name" value="RNaseH-like_sf"/>
</dbReference>
<reference evidence="1" key="1">
    <citation type="submission" date="2015-07" db="EMBL/GenBank/DDBJ databases">
        <title>Transcriptome Assembly of Anthurium amnicola.</title>
        <authorList>
            <person name="Suzuki J."/>
        </authorList>
    </citation>
    <scope>NUCLEOTIDE SEQUENCE</scope>
</reference>
<dbReference type="EMBL" id="GDJX01025521">
    <property type="protein sequence ID" value="JAT42415.1"/>
    <property type="molecule type" value="Transcribed_RNA"/>
</dbReference>
<organism evidence="1">
    <name type="scientific">Anthurium amnicola</name>
    <dbReference type="NCBI Taxonomy" id="1678845"/>
    <lineage>
        <taxon>Eukaryota</taxon>
        <taxon>Viridiplantae</taxon>
        <taxon>Streptophyta</taxon>
        <taxon>Embryophyta</taxon>
        <taxon>Tracheophyta</taxon>
        <taxon>Spermatophyta</taxon>
        <taxon>Magnoliopsida</taxon>
        <taxon>Liliopsida</taxon>
        <taxon>Araceae</taxon>
        <taxon>Pothoideae</taxon>
        <taxon>Potheae</taxon>
        <taxon>Anthurium</taxon>
    </lineage>
</organism>
<dbReference type="InterPro" id="IPR039537">
    <property type="entry name" value="Retrotran_Ty1/copia-like"/>
</dbReference>
<dbReference type="PANTHER" id="PTHR42648">
    <property type="entry name" value="TRANSPOSASE, PUTATIVE-RELATED"/>
    <property type="match status" value="1"/>
</dbReference>
<accession>A0A1D1XJ29</accession>
<dbReference type="Gene3D" id="3.30.420.10">
    <property type="entry name" value="Ribonuclease H-like superfamily/Ribonuclease H"/>
    <property type="match status" value="1"/>
</dbReference>
<protein>
    <submittedName>
        <fullName evidence="1">Retrovirus-related Pol polyprotein from transposon TNT 1-94</fullName>
    </submittedName>
</protein>
<dbReference type="GO" id="GO:0003676">
    <property type="term" value="F:nucleic acid binding"/>
    <property type="evidence" value="ECO:0007669"/>
    <property type="project" value="InterPro"/>
</dbReference>
<gene>
    <name evidence="1" type="primary">POLX_166</name>
    <name evidence="1" type="ORF">g.22997</name>
</gene>